<protein>
    <submittedName>
        <fullName evidence="1">Uncharacterized protein</fullName>
    </submittedName>
</protein>
<reference evidence="1 2" key="1">
    <citation type="journal article" date="2019" name="Int. J. Syst. Evol. Microbiol.">
        <title>The Global Catalogue of Microorganisms (GCM) 10K type strain sequencing project: providing services to taxonomists for standard genome sequencing and annotation.</title>
        <authorList>
            <consortium name="The Broad Institute Genomics Platform"/>
            <consortium name="The Broad Institute Genome Sequencing Center for Infectious Disease"/>
            <person name="Wu L."/>
            <person name="Ma J."/>
        </authorList>
    </citation>
    <scope>NUCLEOTIDE SEQUENCE [LARGE SCALE GENOMIC DNA]</scope>
    <source>
        <strain evidence="1 2">XZYJT29</strain>
    </source>
</reference>
<dbReference type="AlphaFoldDB" id="A0ABD5XY09"/>
<dbReference type="Proteomes" id="UP001596432">
    <property type="component" value="Unassembled WGS sequence"/>
</dbReference>
<sequence length="136" mass="15901">MEAIRTWSYSRLDNRDVWDSEPGEHGENEWPAPISNWATALYEDNGYRVLVRGIFLGGSPDKQVVPQRIYVVEDSLHVELEKVRSDAELIFDVEEFVPYEVSVEFNEQIDKPKLPRQTVVEHYRNDSSIFQTSIER</sequence>
<dbReference type="EMBL" id="JBHTAS010000001">
    <property type="protein sequence ID" value="MFC7140017.1"/>
    <property type="molecule type" value="Genomic_DNA"/>
</dbReference>
<proteinExistence type="predicted"/>
<dbReference type="RefSeq" id="WP_274325584.1">
    <property type="nucleotide sequence ID" value="NZ_CP118158.1"/>
</dbReference>
<dbReference type="GeneID" id="78820289"/>
<name>A0ABD5XY09_9EURY</name>
<evidence type="ECO:0000313" key="1">
    <source>
        <dbReference type="EMBL" id="MFC7140017.1"/>
    </source>
</evidence>
<evidence type="ECO:0000313" key="2">
    <source>
        <dbReference type="Proteomes" id="UP001596432"/>
    </source>
</evidence>
<gene>
    <name evidence="1" type="ORF">ACFQMA_09240</name>
</gene>
<keyword evidence="2" id="KW-1185">Reference proteome</keyword>
<accession>A0ABD5XY09</accession>
<comment type="caution">
    <text evidence="1">The sequence shown here is derived from an EMBL/GenBank/DDBJ whole genome shotgun (WGS) entry which is preliminary data.</text>
</comment>
<organism evidence="1 2">
    <name type="scientific">Halosimplex aquaticum</name>
    <dbReference type="NCBI Taxonomy" id="3026162"/>
    <lineage>
        <taxon>Archaea</taxon>
        <taxon>Methanobacteriati</taxon>
        <taxon>Methanobacteriota</taxon>
        <taxon>Stenosarchaea group</taxon>
        <taxon>Halobacteria</taxon>
        <taxon>Halobacteriales</taxon>
        <taxon>Haloarculaceae</taxon>
        <taxon>Halosimplex</taxon>
    </lineage>
</organism>